<keyword evidence="2 5" id="KW-0812">Transmembrane</keyword>
<dbReference type="CDD" id="cd06261">
    <property type="entry name" value="TM_PBP2"/>
    <property type="match status" value="1"/>
</dbReference>
<comment type="similarity">
    <text evidence="5">Belongs to the binding-protein-dependent transport system permease family.</text>
</comment>
<feature type="transmembrane region" description="Helical" evidence="5">
    <location>
        <begin position="130"/>
        <end position="152"/>
    </location>
</feature>
<feature type="transmembrane region" description="Helical" evidence="5">
    <location>
        <begin position="164"/>
        <end position="183"/>
    </location>
</feature>
<dbReference type="Gene3D" id="1.10.3720.10">
    <property type="entry name" value="MetI-like"/>
    <property type="match status" value="1"/>
</dbReference>
<evidence type="ECO:0000313" key="9">
    <source>
        <dbReference type="Proteomes" id="UP000196655"/>
    </source>
</evidence>
<evidence type="ECO:0000256" key="2">
    <source>
        <dbReference type="ARBA" id="ARBA00022692"/>
    </source>
</evidence>
<dbReference type="SUPFAM" id="SSF161098">
    <property type="entry name" value="MetI-like"/>
    <property type="match status" value="1"/>
</dbReference>
<dbReference type="InterPro" id="IPR000515">
    <property type="entry name" value="MetI-like"/>
</dbReference>
<dbReference type="PANTHER" id="PTHR43759:SF1">
    <property type="entry name" value="GLUCOSE IMPORT SYSTEM PERMEASE PROTEIN GLCT"/>
    <property type="match status" value="1"/>
</dbReference>
<dbReference type="InterPro" id="IPR035906">
    <property type="entry name" value="MetI-like_sf"/>
</dbReference>
<accession>A0A211ZS98</accession>
<gene>
    <name evidence="8" type="ORF">BWR60_05680</name>
</gene>
<reference evidence="9" key="1">
    <citation type="submission" date="2017-05" db="EMBL/GenBank/DDBJ databases">
        <authorList>
            <person name="Macchi M."/>
            <person name="Festa S."/>
            <person name="Coppotelli B.M."/>
            <person name="Morelli I.S."/>
        </authorList>
    </citation>
    <scope>NUCLEOTIDE SEQUENCE [LARGE SCALE GENOMIC DNA]</scope>
    <source>
        <strain evidence="9">I</strain>
    </source>
</reference>
<evidence type="ECO:0000256" key="6">
    <source>
        <dbReference type="SAM" id="MobiDB-lite"/>
    </source>
</evidence>
<dbReference type="Proteomes" id="UP000196655">
    <property type="component" value="Unassembled WGS sequence"/>
</dbReference>
<name>A0A211ZS98_9PROT</name>
<keyword evidence="5" id="KW-0813">Transport</keyword>
<evidence type="ECO:0000256" key="1">
    <source>
        <dbReference type="ARBA" id="ARBA00004651"/>
    </source>
</evidence>
<dbReference type="AlphaFoldDB" id="A0A211ZS98"/>
<feature type="compositionally biased region" description="Low complexity" evidence="6">
    <location>
        <begin position="10"/>
        <end position="22"/>
    </location>
</feature>
<comment type="caution">
    <text evidence="8">The sequence shown here is derived from an EMBL/GenBank/DDBJ whole genome shotgun (WGS) entry which is preliminary data.</text>
</comment>
<evidence type="ECO:0000313" key="8">
    <source>
        <dbReference type="EMBL" id="OWJ68162.1"/>
    </source>
</evidence>
<comment type="subcellular location">
    <subcellularLocation>
        <location evidence="1 5">Cell membrane</location>
        <topology evidence="1 5">Multi-pass membrane protein</topology>
    </subcellularLocation>
</comment>
<keyword evidence="9" id="KW-1185">Reference proteome</keyword>
<organism evidence="8 9">
    <name type="scientific">Inquilinus limosus</name>
    <dbReference type="NCBI Taxonomy" id="171674"/>
    <lineage>
        <taxon>Bacteria</taxon>
        <taxon>Pseudomonadati</taxon>
        <taxon>Pseudomonadota</taxon>
        <taxon>Alphaproteobacteria</taxon>
        <taxon>Rhodospirillales</taxon>
        <taxon>Rhodospirillaceae</taxon>
        <taxon>Inquilinus</taxon>
    </lineage>
</organism>
<proteinExistence type="inferred from homology"/>
<protein>
    <submittedName>
        <fullName evidence="8">ABC transporter permease</fullName>
    </submittedName>
</protein>
<dbReference type="InterPro" id="IPR052730">
    <property type="entry name" value="Sugar_ABC_transporter"/>
</dbReference>
<feature type="domain" description="ABC transmembrane type-1" evidence="7">
    <location>
        <begin position="126"/>
        <end position="338"/>
    </location>
</feature>
<dbReference type="EMBL" id="NHON01000007">
    <property type="protein sequence ID" value="OWJ68162.1"/>
    <property type="molecule type" value="Genomic_DNA"/>
</dbReference>
<feature type="transmembrane region" description="Helical" evidence="5">
    <location>
        <begin position="317"/>
        <end position="339"/>
    </location>
</feature>
<feature type="transmembrane region" description="Helical" evidence="5">
    <location>
        <begin position="66"/>
        <end position="92"/>
    </location>
</feature>
<feature type="transmembrane region" description="Helical" evidence="5">
    <location>
        <begin position="212"/>
        <end position="236"/>
    </location>
</feature>
<sequence>MPAWPTDAVPRGPAFAPLARAAAPPPPSLSPGGGGAQRPSPRGPCPVATIAADTAPRARRSTGPGLLPYLLSLPALLVTIGILIPFATAVYYSLQRYNLAFPAGRKLIWLDNFVALFSDGRFWGTIQASLTYTVLTVGVQLLLGLGIALLLVRRSLINNLMSVLLILPLMVAPAIASLMWKLMTNPNFGILSYFVTSLGFTDFRWASDPASAMFTVVLVDTWVYTPFIAILLLAGLRALPRQPFEAAELDGVPRSFVFFRITLPMLLPYILTASLFRMLDSIQQFDIVYAMTQGGPGDRLMLFQIRAYLEAFTFTNIGRSAAILMVLWAITFALSNVFIKQWLRLRARAHGRA</sequence>
<dbReference type="OrthoDB" id="9801818at2"/>
<evidence type="ECO:0000259" key="7">
    <source>
        <dbReference type="PROSITE" id="PS50928"/>
    </source>
</evidence>
<dbReference type="GO" id="GO:0005886">
    <property type="term" value="C:plasma membrane"/>
    <property type="evidence" value="ECO:0007669"/>
    <property type="project" value="UniProtKB-SubCell"/>
</dbReference>
<feature type="region of interest" description="Disordered" evidence="6">
    <location>
        <begin position="1"/>
        <end position="47"/>
    </location>
</feature>
<dbReference type="GO" id="GO:0055085">
    <property type="term" value="P:transmembrane transport"/>
    <property type="evidence" value="ECO:0007669"/>
    <property type="project" value="InterPro"/>
</dbReference>
<keyword evidence="3 5" id="KW-1133">Transmembrane helix</keyword>
<evidence type="ECO:0000256" key="4">
    <source>
        <dbReference type="ARBA" id="ARBA00023136"/>
    </source>
</evidence>
<dbReference type="STRING" id="1122125.GCA_000423185_01943"/>
<evidence type="ECO:0000256" key="5">
    <source>
        <dbReference type="RuleBase" id="RU363032"/>
    </source>
</evidence>
<feature type="transmembrane region" description="Helical" evidence="5">
    <location>
        <begin position="257"/>
        <end position="276"/>
    </location>
</feature>
<dbReference type="PROSITE" id="PS50928">
    <property type="entry name" value="ABC_TM1"/>
    <property type="match status" value="1"/>
</dbReference>
<keyword evidence="4 5" id="KW-0472">Membrane</keyword>
<dbReference type="PANTHER" id="PTHR43759">
    <property type="entry name" value="TREHALOSE TRANSPORT SYSTEM PERMEASE PROTEIN SUGA"/>
    <property type="match status" value="1"/>
</dbReference>
<evidence type="ECO:0000256" key="3">
    <source>
        <dbReference type="ARBA" id="ARBA00022989"/>
    </source>
</evidence>
<dbReference type="Pfam" id="PF00528">
    <property type="entry name" value="BPD_transp_1"/>
    <property type="match status" value="1"/>
</dbReference>